<organism evidence="7 8">
    <name type="scientific">Robertmurraya mangrovi</name>
    <dbReference type="NCBI Taxonomy" id="3098077"/>
    <lineage>
        <taxon>Bacteria</taxon>
        <taxon>Bacillati</taxon>
        <taxon>Bacillota</taxon>
        <taxon>Bacilli</taxon>
        <taxon>Bacillales</taxon>
        <taxon>Bacillaceae</taxon>
        <taxon>Robertmurraya</taxon>
    </lineage>
</organism>
<evidence type="ECO:0000256" key="1">
    <source>
        <dbReference type="ARBA" id="ARBA00006774"/>
    </source>
</evidence>
<feature type="binding site" evidence="6">
    <location>
        <position position="160"/>
    </location>
    <ligand>
        <name>substrate</name>
    </ligand>
</feature>
<name>A0ABU5IT40_9BACI</name>
<dbReference type="InterPro" id="IPR016117">
    <property type="entry name" value="ArgJ-like_dom_sf"/>
</dbReference>
<feature type="site" description="Involved in the stabilization of negative charge on the oxyanion by the formation of the oxyanion hole" evidence="6">
    <location>
        <position position="124"/>
    </location>
</feature>
<evidence type="ECO:0000256" key="4">
    <source>
        <dbReference type="ARBA" id="ARBA00022813"/>
    </source>
</evidence>
<dbReference type="SUPFAM" id="SSF56266">
    <property type="entry name" value="DmpA/ArgJ-like"/>
    <property type="match status" value="1"/>
</dbReference>
<dbReference type="CDD" id="cd02152">
    <property type="entry name" value="OAT"/>
    <property type="match status" value="1"/>
</dbReference>
<dbReference type="EC" id="2.3.1.1" evidence="6"/>
<feature type="binding site" evidence="6">
    <location>
        <position position="197"/>
    </location>
    <ligand>
        <name>substrate</name>
    </ligand>
</feature>
<keyword evidence="6" id="KW-0511">Multifunctional enzyme</keyword>
<dbReference type="Gene3D" id="3.30.2330.10">
    <property type="entry name" value="arginine biosynthesis bifunctional protein suprefamily"/>
    <property type="match status" value="1"/>
</dbReference>
<accession>A0ABU5IT40</accession>
<dbReference type="RefSeq" id="WP_322444624.1">
    <property type="nucleotide sequence ID" value="NZ_JAXOFX010000001.1"/>
</dbReference>
<gene>
    <name evidence="6 7" type="primary">argJ</name>
    <name evidence="7" type="ORF">SM124_01030</name>
</gene>
<evidence type="ECO:0000313" key="7">
    <source>
        <dbReference type="EMBL" id="MDZ5470320.1"/>
    </source>
</evidence>
<reference evidence="7 8" key="1">
    <citation type="submission" date="2023-11" db="EMBL/GenBank/DDBJ databases">
        <title>Bacillus jintuensis, isolated from a mudflat on the Beibu Gulf coast.</title>
        <authorList>
            <person name="Li M."/>
        </authorList>
    </citation>
    <scope>NUCLEOTIDE SEQUENCE [LARGE SCALE GENOMIC DNA]</scope>
    <source>
        <strain evidence="7 8">31A1R</strain>
    </source>
</reference>
<comment type="subunit">
    <text evidence="2 6">Heterotetramer of two alpha and two beta chains.</text>
</comment>
<dbReference type="Gene3D" id="3.10.20.340">
    <property type="entry name" value="ArgJ beta chain, C-terminal domain"/>
    <property type="match status" value="1"/>
</dbReference>
<keyword evidence="5 6" id="KW-0012">Acyltransferase</keyword>
<keyword evidence="6" id="KW-0028">Amino-acid biosynthesis</keyword>
<feature type="active site" description="Nucleophile" evidence="6">
    <location>
        <position position="197"/>
    </location>
</feature>
<comment type="function">
    <text evidence="6">Catalyzes two activities which are involved in the cyclic version of arginine biosynthesis: the synthesis of N-acetylglutamate from glutamate and acetyl-CoA as the acetyl donor, and of ornithine by transacetylation between N(2)-acetylornithine and glutamate.</text>
</comment>
<dbReference type="PANTHER" id="PTHR23100:SF0">
    <property type="entry name" value="ARGININE BIOSYNTHESIS BIFUNCTIONAL PROTEIN ARGJ, MITOCHONDRIAL"/>
    <property type="match status" value="1"/>
</dbReference>
<protein>
    <recommendedName>
        <fullName evidence="6">Arginine biosynthesis bifunctional protein ArgJ</fullName>
    </recommendedName>
    <domain>
        <recommendedName>
            <fullName evidence="6">Glutamate N-acetyltransferase</fullName>
            <ecNumber evidence="6">2.3.1.35</ecNumber>
        </recommendedName>
        <alternativeName>
            <fullName evidence="6">Ornithine acetyltransferase</fullName>
            <shortName evidence="6">OATase</shortName>
        </alternativeName>
        <alternativeName>
            <fullName evidence="6">Ornithine transacetylase</fullName>
        </alternativeName>
    </domain>
    <domain>
        <recommendedName>
            <fullName evidence="6">Amino-acid acetyltransferase</fullName>
            <ecNumber evidence="6">2.3.1.1</ecNumber>
        </recommendedName>
        <alternativeName>
            <fullName evidence="6">N-acetylglutamate synthase</fullName>
            <shortName evidence="6">AGSase</shortName>
        </alternativeName>
    </domain>
    <component>
        <recommendedName>
            <fullName evidence="6">Arginine biosynthesis bifunctional protein ArgJ alpha chain</fullName>
        </recommendedName>
    </component>
    <component>
        <recommendedName>
            <fullName evidence="6">Arginine biosynthesis bifunctional protein ArgJ beta chain</fullName>
        </recommendedName>
    </component>
</protein>
<comment type="catalytic activity">
    <reaction evidence="6">
        <text>N(2)-acetyl-L-ornithine + L-glutamate = N-acetyl-L-glutamate + L-ornithine</text>
        <dbReference type="Rhea" id="RHEA:15349"/>
        <dbReference type="ChEBI" id="CHEBI:29985"/>
        <dbReference type="ChEBI" id="CHEBI:44337"/>
        <dbReference type="ChEBI" id="CHEBI:46911"/>
        <dbReference type="ChEBI" id="CHEBI:57805"/>
        <dbReference type="EC" id="2.3.1.35"/>
    </reaction>
</comment>
<evidence type="ECO:0000256" key="3">
    <source>
        <dbReference type="ARBA" id="ARBA00022679"/>
    </source>
</evidence>
<comment type="subcellular location">
    <subcellularLocation>
        <location evidence="6">Cytoplasm</location>
    </subcellularLocation>
</comment>
<keyword evidence="8" id="KW-1185">Reference proteome</keyword>
<dbReference type="InterPro" id="IPR002813">
    <property type="entry name" value="Arg_biosynth_ArgJ"/>
</dbReference>
<dbReference type="EC" id="2.3.1.35" evidence="6"/>
<comment type="caution">
    <text evidence="7">The sequence shown here is derived from an EMBL/GenBank/DDBJ whole genome shotgun (WGS) entry which is preliminary data.</text>
</comment>
<dbReference type="Pfam" id="PF01960">
    <property type="entry name" value="ArgJ"/>
    <property type="match status" value="1"/>
</dbReference>
<evidence type="ECO:0000313" key="8">
    <source>
        <dbReference type="Proteomes" id="UP001290455"/>
    </source>
</evidence>
<dbReference type="InterPro" id="IPR042195">
    <property type="entry name" value="ArgJ_beta_C"/>
</dbReference>
<evidence type="ECO:0000256" key="2">
    <source>
        <dbReference type="ARBA" id="ARBA00011475"/>
    </source>
</evidence>
<comment type="catalytic activity">
    <reaction evidence="6">
        <text>L-glutamate + acetyl-CoA = N-acetyl-L-glutamate + CoA + H(+)</text>
        <dbReference type="Rhea" id="RHEA:24292"/>
        <dbReference type="ChEBI" id="CHEBI:15378"/>
        <dbReference type="ChEBI" id="CHEBI:29985"/>
        <dbReference type="ChEBI" id="CHEBI:44337"/>
        <dbReference type="ChEBI" id="CHEBI:57287"/>
        <dbReference type="ChEBI" id="CHEBI:57288"/>
        <dbReference type="EC" id="2.3.1.1"/>
    </reaction>
</comment>
<keyword evidence="6" id="KW-0055">Arginine biosynthesis</keyword>
<feature type="binding site" evidence="6">
    <location>
        <position position="283"/>
    </location>
    <ligand>
        <name>substrate</name>
    </ligand>
</feature>
<feature type="site" description="Cleavage; by autolysis" evidence="6">
    <location>
        <begin position="196"/>
        <end position="197"/>
    </location>
</feature>
<dbReference type="GO" id="GO:0004358">
    <property type="term" value="F:L-glutamate N-acetyltransferase activity, acting on acetyl-L-ornithine as donor"/>
    <property type="evidence" value="ECO:0007669"/>
    <property type="project" value="UniProtKB-EC"/>
</dbReference>
<proteinExistence type="inferred from homology"/>
<evidence type="ECO:0000256" key="5">
    <source>
        <dbReference type="ARBA" id="ARBA00023315"/>
    </source>
</evidence>
<dbReference type="HAMAP" id="MF_01106">
    <property type="entry name" value="ArgJ"/>
    <property type="match status" value="1"/>
</dbReference>
<feature type="chain" id="PRO_5044898281" description="Arginine biosynthesis bifunctional protein ArgJ alpha chain" evidence="6">
    <location>
        <begin position="1"/>
        <end position="196"/>
    </location>
</feature>
<sequence length="410" mass="43930">MEAISVCLQVKEVKEGSIITPRGFQAAGTHAGLRYTKKDIGMITSEVPASSAAVYTLNTFQAAPLKVTQESIGQEGLLQAVVVNSACANACTGERGLKDAFKMRNLAAEKLSINPHLVAIASTGVIGEFLPMNKIEKGIEEIEVGCSIQHSKDFETAILTTDTVTKNCCYSAEIDGKTVYMGGAAKGSGMIHPNMATMLGFITTDANIAPEHLQFALKQITNHTFNQITVDGDTSTNDMVLVMANGLAENDSLSPNHKDWETFIQLLTKTSESLAKQIAKDGEGATKLVEVEVIGAKCDEDARKVAKQIVGSNLVKTAIYGADANWGRIIGAIGQSQAAINSGTVNIKIGPIAMLQDSEPQLFNEEEAKDYLSNDLIHIFVDLQMGNGKGKAWGCDLSYDYVKINASYRT</sequence>
<keyword evidence="3 6" id="KW-0808">Transferase</keyword>
<comment type="similarity">
    <text evidence="1 6">Belongs to the ArgJ family.</text>
</comment>
<feature type="chain" id="PRO_5044898282" description="Arginine biosynthesis bifunctional protein ArgJ beta chain" evidence="6">
    <location>
        <begin position="197"/>
        <end position="410"/>
    </location>
</feature>
<comment type="pathway">
    <text evidence="6">Amino-acid biosynthesis; L-arginine biosynthesis; N(2)-acetyl-L-ornithine from L-glutamate: step 1/4.</text>
</comment>
<comment type="pathway">
    <text evidence="6">Amino-acid biosynthesis; L-arginine biosynthesis; L-ornithine and N-acetyl-L-glutamate from L-glutamate and N(2)-acetyl-L-ornithine (cyclic): step 1/1.</text>
</comment>
<feature type="binding site" evidence="6">
    <location>
        <position position="405"/>
    </location>
    <ligand>
        <name>substrate</name>
    </ligand>
</feature>
<keyword evidence="4 6" id="KW-0068">Autocatalytic cleavage</keyword>
<feature type="binding site" evidence="6">
    <location>
        <position position="410"/>
    </location>
    <ligand>
        <name>substrate</name>
    </ligand>
</feature>
<keyword evidence="6" id="KW-0963">Cytoplasm</keyword>
<evidence type="ECO:0000256" key="6">
    <source>
        <dbReference type="HAMAP-Rule" id="MF_01106"/>
    </source>
</evidence>
<dbReference type="EMBL" id="JAXOFX010000001">
    <property type="protein sequence ID" value="MDZ5470320.1"/>
    <property type="molecule type" value="Genomic_DNA"/>
</dbReference>
<dbReference type="NCBIfam" id="TIGR00120">
    <property type="entry name" value="ArgJ"/>
    <property type="match status" value="1"/>
</dbReference>
<dbReference type="Proteomes" id="UP001290455">
    <property type="component" value="Unassembled WGS sequence"/>
</dbReference>
<dbReference type="NCBIfam" id="NF003802">
    <property type="entry name" value="PRK05388.1"/>
    <property type="match status" value="1"/>
</dbReference>
<dbReference type="PANTHER" id="PTHR23100">
    <property type="entry name" value="ARGININE BIOSYNTHESIS BIFUNCTIONAL PROTEIN ARGJ"/>
    <property type="match status" value="1"/>
</dbReference>
<feature type="binding site" evidence="6">
    <location>
        <position position="186"/>
    </location>
    <ligand>
        <name>substrate</name>
    </ligand>
</feature>
<feature type="site" description="Involved in the stabilization of negative charge on the oxyanion by the formation of the oxyanion hole" evidence="6">
    <location>
        <position position="123"/>
    </location>
</feature>
<dbReference type="Gene3D" id="3.60.70.12">
    <property type="entry name" value="L-amino peptidase D-ALA esterase/amidase"/>
    <property type="match status" value="1"/>
</dbReference>